<protein>
    <submittedName>
        <fullName evidence="2">GNAT family N-acetyltransferase</fullName>
    </submittedName>
</protein>
<evidence type="ECO:0000313" key="2">
    <source>
        <dbReference type="EMBL" id="QNN60724.1"/>
    </source>
</evidence>
<dbReference type="GO" id="GO:0016747">
    <property type="term" value="F:acyltransferase activity, transferring groups other than amino-acyl groups"/>
    <property type="evidence" value="ECO:0007669"/>
    <property type="project" value="InterPro"/>
</dbReference>
<keyword evidence="3" id="KW-1185">Reference proteome</keyword>
<evidence type="ECO:0000259" key="1">
    <source>
        <dbReference type="PROSITE" id="PS51186"/>
    </source>
</evidence>
<sequence length="312" mass="35766">MNVIPFDGKYIDSLIELWNLELYADSMNVETFSALVLGDVNFNKNLVLLAVEDDKLCGFIWAVKRRYPYLERGLEPHRGYVVAQAVHSEYQGRGIGKTLLKTVEDTMTKDDAQEITIGAYSPNYLFPGVDKKHYEKAISFYQSQGYDVKGEAVSMHQTLIDFVYPESTRMHKLKLEEMGYTFSKFKYSDSIELLDFLMENFGSGWTSNVQESLKRHSAKDTLIICRNSTNEIVGYCQRAIDGHDDRFGPFGVNASLRGLGIGGVLFDEMLYSMVKKGIHHVYFLWTGGRAQAMYERHGMKVYRSYSLMKKEF</sequence>
<dbReference type="InterPro" id="IPR000182">
    <property type="entry name" value="GNAT_dom"/>
</dbReference>
<keyword evidence="2" id="KW-0808">Transferase</keyword>
<accession>A0A7G9RYP9</accession>
<dbReference type="Gene3D" id="3.40.630.30">
    <property type="match status" value="2"/>
</dbReference>
<dbReference type="PANTHER" id="PTHR43617">
    <property type="entry name" value="L-AMINO ACID N-ACETYLTRANSFERASE"/>
    <property type="match status" value="1"/>
</dbReference>
<dbReference type="SUPFAM" id="SSF55729">
    <property type="entry name" value="Acyl-CoA N-acyltransferases (Nat)"/>
    <property type="match status" value="2"/>
</dbReference>
<dbReference type="PROSITE" id="PS51186">
    <property type="entry name" value="GNAT"/>
    <property type="match status" value="2"/>
</dbReference>
<name>A0A7G9RYP9_9FIRM</name>
<proteinExistence type="predicted"/>
<dbReference type="InterPro" id="IPR050276">
    <property type="entry name" value="MshD_Acetyltransferase"/>
</dbReference>
<feature type="domain" description="N-acetyltransferase" evidence="1">
    <location>
        <begin position="1"/>
        <end position="175"/>
    </location>
</feature>
<reference evidence="2 3" key="1">
    <citation type="submission" date="2020-08" db="EMBL/GenBank/DDBJ databases">
        <title>Genome sequence of Erysipelothrix inopinata DSM 15511T.</title>
        <authorList>
            <person name="Hyun D.-W."/>
            <person name="Bae J.-W."/>
        </authorList>
    </citation>
    <scope>NUCLEOTIDE SEQUENCE [LARGE SCALE GENOMIC DNA]</scope>
    <source>
        <strain evidence="2 3">DSM 15511</strain>
    </source>
</reference>
<dbReference type="RefSeq" id="WP_187533847.1">
    <property type="nucleotide sequence ID" value="NZ_CBCSHU010000023.1"/>
</dbReference>
<dbReference type="CDD" id="cd04301">
    <property type="entry name" value="NAT_SF"/>
    <property type="match status" value="2"/>
</dbReference>
<dbReference type="EMBL" id="CP060715">
    <property type="protein sequence ID" value="QNN60724.1"/>
    <property type="molecule type" value="Genomic_DNA"/>
</dbReference>
<dbReference type="Pfam" id="PF00583">
    <property type="entry name" value="Acetyltransf_1"/>
    <property type="match status" value="2"/>
</dbReference>
<evidence type="ECO:0000313" key="3">
    <source>
        <dbReference type="Proteomes" id="UP000515928"/>
    </source>
</evidence>
<dbReference type="AlphaFoldDB" id="A0A7G9RYP9"/>
<gene>
    <name evidence="2" type="ORF">H9L01_10225</name>
</gene>
<dbReference type="Proteomes" id="UP000515928">
    <property type="component" value="Chromosome"/>
</dbReference>
<dbReference type="KEGG" id="eio:H9L01_10225"/>
<dbReference type="InterPro" id="IPR016181">
    <property type="entry name" value="Acyl_CoA_acyltransferase"/>
</dbReference>
<feature type="domain" description="N-acetyltransferase" evidence="1">
    <location>
        <begin position="180"/>
        <end position="312"/>
    </location>
</feature>
<organism evidence="2 3">
    <name type="scientific">Erysipelothrix inopinata</name>
    <dbReference type="NCBI Taxonomy" id="225084"/>
    <lineage>
        <taxon>Bacteria</taxon>
        <taxon>Bacillati</taxon>
        <taxon>Bacillota</taxon>
        <taxon>Erysipelotrichia</taxon>
        <taxon>Erysipelotrichales</taxon>
        <taxon>Erysipelotrichaceae</taxon>
        <taxon>Erysipelothrix</taxon>
    </lineage>
</organism>